<feature type="transmembrane region" description="Helical" evidence="9">
    <location>
        <begin position="190"/>
        <end position="213"/>
    </location>
</feature>
<feature type="region of interest" description="Disordered" evidence="8">
    <location>
        <begin position="1"/>
        <end position="20"/>
    </location>
</feature>
<feature type="transmembrane region" description="Helical" evidence="9">
    <location>
        <begin position="106"/>
        <end position="127"/>
    </location>
</feature>
<evidence type="ECO:0000256" key="8">
    <source>
        <dbReference type="SAM" id="MobiDB-lite"/>
    </source>
</evidence>
<evidence type="ECO:0000313" key="12">
    <source>
        <dbReference type="Proteomes" id="UP000004508"/>
    </source>
</evidence>
<feature type="transmembrane region" description="Helical" evidence="9">
    <location>
        <begin position="28"/>
        <end position="47"/>
    </location>
</feature>
<feature type="transmembrane region" description="Helical" evidence="9">
    <location>
        <begin position="371"/>
        <end position="389"/>
    </location>
</feature>
<dbReference type="GO" id="GO:0016763">
    <property type="term" value="F:pentosyltransferase activity"/>
    <property type="evidence" value="ECO:0007669"/>
    <property type="project" value="TreeGrafter"/>
</dbReference>
<dbReference type="GO" id="GO:0005886">
    <property type="term" value="C:plasma membrane"/>
    <property type="evidence" value="ECO:0007669"/>
    <property type="project" value="UniProtKB-SubCell"/>
</dbReference>
<keyword evidence="12" id="KW-1185">Reference proteome</keyword>
<comment type="caution">
    <text evidence="11">The sequence shown here is derived from an EMBL/GenBank/DDBJ whole genome shotgun (WGS) entry which is preliminary data.</text>
</comment>
<comment type="subcellular location">
    <subcellularLocation>
        <location evidence="1">Cell membrane</location>
        <topology evidence="1">Multi-pass membrane protein</topology>
    </subcellularLocation>
</comment>
<evidence type="ECO:0000256" key="7">
    <source>
        <dbReference type="ARBA" id="ARBA00023136"/>
    </source>
</evidence>
<dbReference type="InParanoid" id="D6TBU3"/>
<keyword evidence="6 9" id="KW-1133">Transmembrane helix</keyword>
<dbReference type="STRING" id="485913.Krac_11460"/>
<proteinExistence type="predicted"/>
<sequence>MNITLQQKQSSPIGTTPPKSRWAALRPWLLSWEIYIIVIIAAVLRLYRMDTSEFSGDQTILFRMAYDAVHYGLIPATSNGSSIHTMNPPIAVYLLMIPAAISSDPLWATIWTGLFNVIAVLLAYIFTRRYYGRLAATIAASLYATAQTTIVFSRFIWQPSLIAPFAILFIFALFWGVVEQRKGWFFPALLLLGILSQLHSLTLFLAVPLFLAILLAPRTIRLRDVVLGCIALLIIYAPFLVWEKTTHFSDFTVLFGKSGAPAHIDDRALVFYERFLNAFYYDDKYLHGSTIYDPTTTAHSVVFPLLKLLRIMQAILELCLIGGFALAIWGVLRNINVPGTGKMRHASSFSAFIARLFIGARTWWKNLRADSLACGLLIMLLWQIVPVLVLTRHGPPVHLHYLLVIVPGPFIFIAVFITRAIAWFRTQQPIRLWKSVRYGTYAVVSVVLLVQLIGSSASLVDMTNGINNHIFGYNDIGSLEHAFQEADQVAQEHHISRVYSTLSVNDDFDALLAGFPYLASQMHTPSTLFESSRCLVMPSPQGGPAVMLTRSTDVLTPALLKEYANIVLVDEPPVSGSTPFKLYIVTPYPYGHTLSTQHGFANQLQGIDAQVQQLEGQSQPTLVTRWTLLHAAQPQSLVTYNYSMSVAPNLAGAAPITSTCLLTSIRPGDQLIATFPLDPNIASARSFGMSSQYLVNAPEVITLGPLHFETCQWQGTPESLQATDGTDTLTVSTHL</sequence>
<evidence type="ECO:0000259" key="10">
    <source>
        <dbReference type="Pfam" id="PF13231"/>
    </source>
</evidence>
<feature type="transmembrane region" description="Helical" evidence="9">
    <location>
        <begin position="401"/>
        <end position="424"/>
    </location>
</feature>
<keyword evidence="2" id="KW-1003">Cell membrane</keyword>
<evidence type="ECO:0000256" key="6">
    <source>
        <dbReference type="ARBA" id="ARBA00022989"/>
    </source>
</evidence>
<keyword evidence="5 9" id="KW-0812">Transmembrane</keyword>
<keyword evidence="3" id="KW-0328">Glycosyltransferase</keyword>
<dbReference type="PANTHER" id="PTHR33908">
    <property type="entry name" value="MANNOSYLTRANSFERASE YKCB-RELATED"/>
    <property type="match status" value="1"/>
</dbReference>
<protein>
    <recommendedName>
        <fullName evidence="10">Glycosyltransferase RgtA/B/C/D-like domain-containing protein</fullName>
    </recommendedName>
</protein>
<dbReference type="OrthoDB" id="140092at2"/>
<feature type="transmembrane region" description="Helical" evidence="9">
    <location>
        <begin position="225"/>
        <end position="242"/>
    </location>
</feature>
<keyword evidence="7 9" id="KW-0472">Membrane</keyword>
<feature type="domain" description="Glycosyltransferase RgtA/B/C/D-like" evidence="10">
    <location>
        <begin position="87"/>
        <end position="242"/>
    </location>
</feature>
<evidence type="ECO:0000313" key="11">
    <source>
        <dbReference type="EMBL" id="EFH89875.1"/>
    </source>
</evidence>
<dbReference type="Proteomes" id="UP000004508">
    <property type="component" value="Unassembled WGS sequence"/>
</dbReference>
<evidence type="ECO:0000256" key="9">
    <source>
        <dbReference type="SAM" id="Phobius"/>
    </source>
</evidence>
<evidence type="ECO:0000256" key="1">
    <source>
        <dbReference type="ARBA" id="ARBA00004651"/>
    </source>
</evidence>
<dbReference type="RefSeq" id="WP_007906797.1">
    <property type="nucleotide sequence ID" value="NZ_ADVG01000001.1"/>
</dbReference>
<evidence type="ECO:0000256" key="4">
    <source>
        <dbReference type="ARBA" id="ARBA00022679"/>
    </source>
</evidence>
<accession>D6TBU3</accession>
<name>D6TBU3_KTERA</name>
<keyword evidence="4" id="KW-0808">Transferase</keyword>
<organism evidence="11 12">
    <name type="scientific">Ktedonobacter racemifer DSM 44963</name>
    <dbReference type="NCBI Taxonomy" id="485913"/>
    <lineage>
        <taxon>Bacteria</taxon>
        <taxon>Bacillati</taxon>
        <taxon>Chloroflexota</taxon>
        <taxon>Ktedonobacteria</taxon>
        <taxon>Ktedonobacterales</taxon>
        <taxon>Ktedonobacteraceae</taxon>
        <taxon>Ktedonobacter</taxon>
    </lineage>
</organism>
<dbReference type="eggNOG" id="ENOG502ZECY">
    <property type="taxonomic scope" value="Bacteria"/>
</dbReference>
<evidence type="ECO:0000256" key="2">
    <source>
        <dbReference type="ARBA" id="ARBA00022475"/>
    </source>
</evidence>
<dbReference type="InterPro" id="IPR050297">
    <property type="entry name" value="LipidA_mod_glycosyltrf_83"/>
</dbReference>
<dbReference type="Pfam" id="PF13231">
    <property type="entry name" value="PMT_2"/>
    <property type="match status" value="1"/>
</dbReference>
<gene>
    <name evidence="11" type="ORF">Krac_11460</name>
</gene>
<reference evidence="11 12" key="1">
    <citation type="journal article" date="2011" name="Stand. Genomic Sci.">
        <title>Non-contiguous finished genome sequence and contextual data of the filamentous soil bacterium Ktedonobacter racemifer type strain (SOSP1-21).</title>
        <authorList>
            <person name="Chang Y.J."/>
            <person name="Land M."/>
            <person name="Hauser L."/>
            <person name="Chertkov O."/>
            <person name="Del Rio T.G."/>
            <person name="Nolan M."/>
            <person name="Copeland A."/>
            <person name="Tice H."/>
            <person name="Cheng J.F."/>
            <person name="Lucas S."/>
            <person name="Han C."/>
            <person name="Goodwin L."/>
            <person name="Pitluck S."/>
            <person name="Ivanova N."/>
            <person name="Ovchinikova G."/>
            <person name="Pati A."/>
            <person name="Chen A."/>
            <person name="Palaniappan K."/>
            <person name="Mavromatis K."/>
            <person name="Liolios K."/>
            <person name="Brettin T."/>
            <person name="Fiebig A."/>
            <person name="Rohde M."/>
            <person name="Abt B."/>
            <person name="Goker M."/>
            <person name="Detter J.C."/>
            <person name="Woyke T."/>
            <person name="Bristow J."/>
            <person name="Eisen J.A."/>
            <person name="Markowitz V."/>
            <person name="Hugenholtz P."/>
            <person name="Kyrpides N.C."/>
            <person name="Klenk H.P."/>
            <person name="Lapidus A."/>
        </authorList>
    </citation>
    <scope>NUCLEOTIDE SEQUENCE [LARGE SCALE GENOMIC DNA]</scope>
    <source>
        <strain evidence="12">DSM 44963</strain>
    </source>
</reference>
<feature type="transmembrane region" description="Helical" evidence="9">
    <location>
        <begin position="314"/>
        <end position="332"/>
    </location>
</feature>
<dbReference type="AlphaFoldDB" id="D6TBU3"/>
<feature type="transmembrane region" description="Helical" evidence="9">
    <location>
        <begin position="436"/>
        <end position="454"/>
    </location>
</feature>
<dbReference type="GO" id="GO:0009103">
    <property type="term" value="P:lipopolysaccharide biosynthetic process"/>
    <property type="evidence" value="ECO:0007669"/>
    <property type="project" value="UniProtKB-ARBA"/>
</dbReference>
<dbReference type="PANTHER" id="PTHR33908:SF11">
    <property type="entry name" value="MEMBRANE PROTEIN"/>
    <property type="match status" value="1"/>
</dbReference>
<dbReference type="InterPro" id="IPR038731">
    <property type="entry name" value="RgtA/B/C-like"/>
</dbReference>
<feature type="compositionally biased region" description="Polar residues" evidence="8">
    <location>
        <begin position="1"/>
        <end position="18"/>
    </location>
</feature>
<dbReference type="EMBL" id="ADVG01000001">
    <property type="protein sequence ID" value="EFH89875.1"/>
    <property type="molecule type" value="Genomic_DNA"/>
</dbReference>
<evidence type="ECO:0000256" key="5">
    <source>
        <dbReference type="ARBA" id="ARBA00022692"/>
    </source>
</evidence>
<evidence type="ECO:0000256" key="3">
    <source>
        <dbReference type="ARBA" id="ARBA00022676"/>
    </source>
</evidence>
<feature type="transmembrane region" description="Helical" evidence="9">
    <location>
        <begin position="161"/>
        <end position="178"/>
    </location>
</feature>